<sequence>MSKYESLIEPEELLDINKSPDYVWSGKDVVIGISKGISSVGIVMMNADTTEKQLVQSWMLHPRAKLLESTLESDRYNYLHCEMRGEILTTQEAWVTDEFVAEVIKAIASSYNVNLQAVGYDSWYCGHIAEILSEFPFNVQTVRISQRSNEIFNEAMLLRKKIKHNNIEFRKINHLLSHSLMDTKIDIENKSVKSSNAVNSVLAHALINASALTERMQDRFDFDDEYLKDMLMKLR</sequence>
<dbReference type="RefSeq" id="WP_275000690.1">
    <property type="nucleotide sequence ID" value="NZ_CP118742.1"/>
</dbReference>
<dbReference type="Proteomes" id="UP001214131">
    <property type="component" value="Plasmid unnamed3"/>
</dbReference>
<evidence type="ECO:0000313" key="2">
    <source>
        <dbReference type="EMBL" id="WEA58242.1"/>
    </source>
</evidence>
<gene>
    <name evidence="2" type="ORF">PWB86_09545</name>
</gene>
<geneLocation type="plasmid" evidence="2 3">
    <name>unnamed3</name>
</geneLocation>
<accession>A0ABD7X9D1</accession>
<dbReference type="Pfam" id="PF20441">
    <property type="entry name" value="TerL_nuclease"/>
    <property type="match status" value="1"/>
</dbReference>
<dbReference type="AlphaFoldDB" id="A0ABD7X9D1"/>
<proteinExistence type="predicted"/>
<dbReference type="EMBL" id="CP118742">
    <property type="protein sequence ID" value="WEA58242.1"/>
    <property type="molecule type" value="Genomic_DNA"/>
</dbReference>
<evidence type="ECO:0000259" key="1">
    <source>
        <dbReference type="Pfam" id="PF20441"/>
    </source>
</evidence>
<protein>
    <submittedName>
        <fullName evidence="2">Terminase large subunit</fullName>
    </submittedName>
</protein>
<keyword evidence="2" id="KW-0614">Plasmid</keyword>
<organism evidence="2 3">
    <name type="scientific">Pediococcus pentosaceus</name>
    <dbReference type="NCBI Taxonomy" id="1255"/>
    <lineage>
        <taxon>Bacteria</taxon>
        <taxon>Bacillati</taxon>
        <taxon>Bacillota</taxon>
        <taxon>Bacilli</taxon>
        <taxon>Lactobacillales</taxon>
        <taxon>Lactobacillaceae</taxon>
        <taxon>Pediococcus</taxon>
    </lineage>
</organism>
<evidence type="ECO:0000313" key="3">
    <source>
        <dbReference type="Proteomes" id="UP001214131"/>
    </source>
</evidence>
<feature type="domain" description="Terminase large subunit-like endonuclease" evidence="1">
    <location>
        <begin position="20"/>
        <end position="190"/>
    </location>
</feature>
<reference evidence="2 3" key="1">
    <citation type="submission" date="2023-02" db="EMBL/GenBank/DDBJ databases">
        <title>Comparative genomics and fermentation flavor characterization of five lactic acid bacteria reveal flavor biosynthesis metabolic pathways in fermented muskmelon puree.</title>
        <authorList>
            <person name="Yuan L."/>
            <person name="Li M."/>
            <person name="Xu X."/>
            <person name="Lao F."/>
            <person name="Wu J."/>
        </authorList>
    </citation>
    <scope>NUCLEOTIDE SEQUENCE [LARGE SCALE GENOMIC DNA]</scope>
    <source>
        <strain evidence="2 3">Ca-4</strain>
        <plasmid evidence="2 3">unnamed3</plasmid>
    </source>
</reference>
<dbReference type="InterPro" id="IPR046462">
    <property type="entry name" value="TerL_nuclease"/>
</dbReference>
<name>A0ABD7X9D1_PEDPE</name>